<organism evidence="1 2">
    <name type="scientific">Streptomyces bottropensis ATCC 25435</name>
    <dbReference type="NCBI Taxonomy" id="1054862"/>
    <lineage>
        <taxon>Bacteria</taxon>
        <taxon>Bacillati</taxon>
        <taxon>Actinomycetota</taxon>
        <taxon>Actinomycetes</taxon>
        <taxon>Kitasatosporales</taxon>
        <taxon>Streptomycetaceae</taxon>
        <taxon>Streptomyces</taxon>
    </lineage>
</organism>
<evidence type="ECO:0000313" key="2">
    <source>
        <dbReference type="Proteomes" id="UP000030760"/>
    </source>
</evidence>
<name>M3FXE7_9ACTN</name>
<dbReference type="AlphaFoldDB" id="M3FXE7"/>
<proteinExistence type="predicted"/>
<evidence type="ECO:0000313" key="1">
    <source>
        <dbReference type="EMBL" id="EMF56924.1"/>
    </source>
</evidence>
<sequence>MNHLDYPRAARTVYLGSRHNTDTTALGRGATRTEGLTDMEVELPCG</sequence>
<reference evidence="2" key="1">
    <citation type="journal article" date="2013" name="Genome Announc.">
        <title>Draft Genome Sequence of Streptomyces bottropensis ATCC 25435, a Bottromycin-Producing Actinomycete.</title>
        <authorList>
            <person name="Zhang H."/>
            <person name="Zhou W."/>
            <person name="Zhuang Y."/>
            <person name="Liang X."/>
            <person name="Liu T."/>
        </authorList>
    </citation>
    <scope>NUCLEOTIDE SEQUENCE [LARGE SCALE GENOMIC DNA]</scope>
    <source>
        <strain evidence="2">ATCC 25435</strain>
    </source>
</reference>
<protein>
    <submittedName>
        <fullName evidence="1">Uncharacterized protein</fullName>
    </submittedName>
</protein>
<accession>M3FXE7</accession>
<gene>
    <name evidence="1" type="ORF">SBD_1755</name>
</gene>
<dbReference type="EMBL" id="KB405059">
    <property type="protein sequence ID" value="EMF56924.1"/>
    <property type="molecule type" value="Genomic_DNA"/>
</dbReference>
<dbReference type="Proteomes" id="UP000030760">
    <property type="component" value="Unassembled WGS sequence"/>
</dbReference>